<dbReference type="Pfam" id="PF03795">
    <property type="entry name" value="YCII"/>
    <property type="match status" value="1"/>
</dbReference>
<proteinExistence type="inferred from homology"/>
<organism evidence="3 4">
    <name type="scientific">Solimonas fluminis</name>
    <dbReference type="NCBI Taxonomy" id="2086571"/>
    <lineage>
        <taxon>Bacteria</taxon>
        <taxon>Pseudomonadati</taxon>
        <taxon>Pseudomonadota</taxon>
        <taxon>Gammaproteobacteria</taxon>
        <taxon>Nevskiales</taxon>
        <taxon>Nevskiaceae</taxon>
        <taxon>Solimonas</taxon>
    </lineage>
</organism>
<dbReference type="AlphaFoldDB" id="A0A2S5TF28"/>
<dbReference type="Proteomes" id="UP000238220">
    <property type="component" value="Unassembled WGS sequence"/>
</dbReference>
<dbReference type="PANTHER" id="PTHR35174">
    <property type="entry name" value="BLL7171 PROTEIN-RELATED"/>
    <property type="match status" value="1"/>
</dbReference>
<comment type="caution">
    <text evidence="3">The sequence shown here is derived from an EMBL/GenBank/DDBJ whole genome shotgun (WGS) entry which is preliminary data.</text>
</comment>
<reference evidence="3 4" key="1">
    <citation type="submission" date="2018-02" db="EMBL/GenBank/DDBJ databases">
        <title>Genome sequencing of Solimonas sp. HR-BB.</title>
        <authorList>
            <person name="Lee Y."/>
            <person name="Jeon C.O."/>
        </authorList>
    </citation>
    <scope>NUCLEOTIDE SEQUENCE [LARGE SCALE GENOMIC DNA]</scope>
    <source>
        <strain evidence="3 4">HR-BB</strain>
    </source>
</reference>
<feature type="domain" description="YCII-related" evidence="2">
    <location>
        <begin position="1"/>
        <end position="110"/>
    </location>
</feature>
<dbReference type="InterPro" id="IPR011008">
    <property type="entry name" value="Dimeric_a/b-barrel"/>
</dbReference>
<gene>
    <name evidence="3" type="ORF">C3942_12340</name>
</gene>
<evidence type="ECO:0000313" key="3">
    <source>
        <dbReference type="EMBL" id="PPE73585.1"/>
    </source>
</evidence>
<dbReference type="SUPFAM" id="SSF54909">
    <property type="entry name" value="Dimeric alpha+beta barrel"/>
    <property type="match status" value="1"/>
</dbReference>
<sequence length="118" mass="13198">MAHVLLIIEQPGWRSSRSAEQKQRHQQLMESFGGELQARGVLKACESLLPTHRQALRIETRDGQRRQFDGPFAEAKEMVGGFFLLDCSRDQALAIAQACPAVEWATVELRETGVCSES</sequence>
<protein>
    <submittedName>
        <fullName evidence="3">Dehydrogenase</fullName>
    </submittedName>
</protein>
<dbReference type="EMBL" id="PSNW01000006">
    <property type="protein sequence ID" value="PPE73585.1"/>
    <property type="molecule type" value="Genomic_DNA"/>
</dbReference>
<keyword evidence="4" id="KW-1185">Reference proteome</keyword>
<dbReference type="OrthoDB" id="9807535at2"/>
<evidence type="ECO:0000256" key="1">
    <source>
        <dbReference type="ARBA" id="ARBA00007689"/>
    </source>
</evidence>
<evidence type="ECO:0000259" key="2">
    <source>
        <dbReference type="Pfam" id="PF03795"/>
    </source>
</evidence>
<dbReference type="RefSeq" id="WP_104230647.1">
    <property type="nucleotide sequence ID" value="NZ_PSNW01000006.1"/>
</dbReference>
<evidence type="ECO:0000313" key="4">
    <source>
        <dbReference type="Proteomes" id="UP000238220"/>
    </source>
</evidence>
<comment type="similarity">
    <text evidence="1">Belongs to the YciI family.</text>
</comment>
<dbReference type="PANTHER" id="PTHR35174:SF3">
    <property type="entry name" value="BLL7171 PROTEIN"/>
    <property type="match status" value="1"/>
</dbReference>
<name>A0A2S5TF28_9GAMM</name>
<dbReference type="Gene3D" id="3.30.70.1060">
    <property type="entry name" value="Dimeric alpha+beta barrel"/>
    <property type="match status" value="1"/>
</dbReference>
<dbReference type="InterPro" id="IPR005545">
    <property type="entry name" value="YCII"/>
</dbReference>
<accession>A0A2S5TF28</accession>